<dbReference type="Gene3D" id="3.10.450.50">
    <property type="match status" value="1"/>
</dbReference>
<reference evidence="2 3" key="1">
    <citation type="submission" date="2024-10" db="EMBL/GenBank/DDBJ databases">
        <title>The Natural Products Discovery Center: Release of the First 8490 Sequenced Strains for Exploring Actinobacteria Biosynthetic Diversity.</title>
        <authorList>
            <person name="Kalkreuter E."/>
            <person name="Kautsar S.A."/>
            <person name="Yang D."/>
            <person name="Bader C.D."/>
            <person name="Teijaro C.N."/>
            <person name="Fluegel L."/>
            <person name="Davis C.M."/>
            <person name="Simpson J.R."/>
            <person name="Lauterbach L."/>
            <person name="Steele A.D."/>
            <person name="Gui C."/>
            <person name="Meng S."/>
            <person name="Li G."/>
            <person name="Viehrig K."/>
            <person name="Ye F."/>
            <person name="Su P."/>
            <person name="Kiefer A.F."/>
            <person name="Nichols A."/>
            <person name="Cepeda A.J."/>
            <person name="Yan W."/>
            <person name="Fan B."/>
            <person name="Jiang Y."/>
            <person name="Adhikari A."/>
            <person name="Zheng C.-J."/>
            <person name="Schuster L."/>
            <person name="Cowan T.M."/>
            <person name="Smanski M.J."/>
            <person name="Chevrette M.G."/>
            <person name="De Carvalho L.P.S."/>
            <person name="Shen B."/>
        </authorList>
    </citation>
    <scope>NUCLEOTIDE SEQUENCE [LARGE SCALE GENOMIC DNA]</scope>
    <source>
        <strain evidence="2 3">NPDC002593</strain>
    </source>
</reference>
<organism evidence="2 3">
    <name type="scientific">Nocardia jiangxiensis</name>
    <dbReference type="NCBI Taxonomy" id="282685"/>
    <lineage>
        <taxon>Bacteria</taxon>
        <taxon>Bacillati</taxon>
        <taxon>Actinomycetota</taxon>
        <taxon>Actinomycetes</taxon>
        <taxon>Mycobacteriales</taxon>
        <taxon>Nocardiaceae</taxon>
        <taxon>Nocardia</taxon>
    </lineage>
</organism>
<evidence type="ECO:0000313" key="2">
    <source>
        <dbReference type="EMBL" id="MFF3567568.1"/>
    </source>
</evidence>
<dbReference type="SUPFAM" id="SSF54427">
    <property type="entry name" value="NTF2-like"/>
    <property type="match status" value="1"/>
</dbReference>
<name>A0ABW6RU92_9NOCA</name>
<feature type="domain" description="SnoaL-like" evidence="1">
    <location>
        <begin position="13"/>
        <end position="127"/>
    </location>
</feature>
<dbReference type="InterPro" id="IPR032710">
    <property type="entry name" value="NTF2-like_dom_sf"/>
</dbReference>
<sequence length="132" mass="14432">MSTLTEADVTFGVHNAINSYTQALDTGRTDDIVTLFSKDGSSEIMGVGTFEGHDALRAAYAGMVPTQPQRHMVGNIVLTSWTADEATASSDLVFVLRGENGWAVQLVGKYEDTLRRDGDTWLFQSRKLSLVM</sequence>
<evidence type="ECO:0000259" key="1">
    <source>
        <dbReference type="Pfam" id="PF13577"/>
    </source>
</evidence>
<dbReference type="InterPro" id="IPR037401">
    <property type="entry name" value="SnoaL-like"/>
</dbReference>
<accession>A0ABW6RU92</accession>
<dbReference type="Proteomes" id="UP001601992">
    <property type="component" value="Unassembled WGS sequence"/>
</dbReference>
<dbReference type="RefSeq" id="WP_040825245.1">
    <property type="nucleotide sequence ID" value="NZ_JBIAQY010000002.1"/>
</dbReference>
<proteinExistence type="predicted"/>
<protein>
    <submittedName>
        <fullName evidence="2">Nuclear transport factor 2 family protein</fullName>
    </submittedName>
</protein>
<gene>
    <name evidence="2" type="ORF">ACFYXQ_07260</name>
</gene>
<comment type="caution">
    <text evidence="2">The sequence shown here is derived from an EMBL/GenBank/DDBJ whole genome shotgun (WGS) entry which is preliminary data.</text>
</comment>
<keyword evidence="3" id="KW-1185">Reference proteome</keyword>
<evidence type="ECO:0000313" key="3">
    <source>
        <dbReference type="Proteomes" id="UP001601992"/>
    </source>
</evidence>
<dbReference type="EMBL" id="JBIAQY010000002">
    <property type="protein sequence ID" value="MFF3567568.1"/>
    <property type="molecule type" value="Genomic_DNA"/>
</dbReference>
<dbReference type="Pfam" id="PF13577">
    <property type="entry name" value="SnoaL_4"/>
    <property type="match status" value="1"/>
</dbReference>